<dbReference type="Proteomes" id="UP000186607">
    <property type="component" value="Unassembled WGS sequence"/>
</dbReference>
<accession>A0A1U7NVD2</accession>
<protein>
    <submittedName>
        <fullName evidence="1">Uncharacterized protein</fullName>
    </submittedName>
</protein>
<comment type="caution">
    <text evidence="1">The sequence shown here is derived from an EMBL/GenBank/DDBJ whole genome shotgun (WGS) entry which is preliminary data.</text>
</comment>
<organism evidence="1 2">
    <name type="scientific">Deinococcus marmoris</name>
    <dbReference type="NCBI Taxonomy" id="249408"/>
    <lineage>
        <taxon>Bacteria</taxon>
        <taxon>Thermotogati</taxon>
        <taxon>Deinococcota</taxon>
        <taxon>Deinococci</taxon>
        <taxon>Deinococcales</taxon>
        <taxon>Deinococcaceae</taxon>
        <taxon>Deinococcus</taxon>
    </lineage>
</organism>
<proteinExistence type="predicted"/>
<dbReference type="STRING" id="249408.BOO71_0010513"/>
<evidence type="ECO:0000313" key="1">
    <source>
        <dbReference type="EMBL" id="OLV16882.1"/>
    </source>
</evidence>
<dbReference type="EMBL" id="MSTI01000123">
    <property type="protein sequence ID" value="OLV16882.1"/>
    <property type="molecule type" value="Genomic_DNA"/>
</dbReference>
<sequence length="175" mass="19292">MAIVPEAQRAAALQRLTLSPALREMALSLYSPTVFEFRVQRVTKLYGAGDRPLIGAGPTGTPVMPLWESGTTVVAVRQEADHLVFFTFSLEDPARRARDLAHTEQGLWAALFIEAYEDEYSDEALAATAAEVGFRHWPLVLARYHSASQDTSQESEAFRQALIAEVDSLEGINGR</sequence>
<name>A0A1U7NVD2_9DEIO</name>
<evidence type="ECO:0000313" key="2">
    <source>
        <dbReference type="Proteomes" id="UP000186607"/>
    </source>
</evidence>
<keyword evidence="2" id="KW-1185">Reference proteome</keyword>
<reference evidence="1 2" key="1">
    <citation type="submission" date="2017-01" db="EMBL/GenBank/DDBJ databases">
        <title>Genome Analysis of Deinococcus marmoris KOPRI26562.</title>
        <authorList>
            <person name="Kim J.H."/>
            <person name="Oh H.-M."/>
        </authorList>
    </citation>
    <scope>NUCLEOTIDE SEQUENCE [LARGE SCALE GENOMIC DNA]</scope>
    <source>
        <strain evidence="1 2">KOPRI26562</strain>
    </source>
</reference>
<dbReference type="OrthoDB" id="6028339at2"/>
<gene>
    <name evidence="1" type="ORF">BOO71_0010513</name>
</gene>
<dbReference type="AlphaFoldDB" id="A0A1U7NVD2"/>
<dbReference type="RefSeq" id="WP_075834668.1">
    <property type="nucleotide sequence ID" value="NZ_MSTI01000123.1"/>
</dbReference>